<evidence type="ECO:0000259" key="5">
    <source>
        <dbReference type="Pfam" id="PF01593"/>
    </source>
</evidence>
<dbReference type="Pfam" id="PF01593">
    <property type="entry name" value="Amino_oxidase"/>
    <property type="match status" value="1"/>
</dbReference>
<evidence type="ECO:0000256" key="3">
    <source>
        <dbReference type="ARBA" id="ARBA00023002"/>
    </source>
</evidence>
<feature type="binding site" evidence="4">
    <location>
        <position position="249"/>
    </location>
    <ligand>
        <name>FAD</name>
        <dbReference type="ChEBI" id="CHEBI:57692"/>
    </ligand>
</feature>
<feature type="binding site" evidence="4">
    <location>
        <position position="437"/>
    </location>
    <ligand>
        <name>FAD</name>
        <dbReference type="ChEBI" id="CHEBI:57692"/>
    </ligand>
</feature>
<dbReference type="Proteomes" id="UP000309676">
    <property type="component" value="Unassembled WGS sequence"/>
</dbReference>
<evidence type="ECO:0000313" key="7">
    <source>
        <dbReference type="Proteomes" id="UP000309676"/>
    </source>
</evidence>
<organism evidence="6 7">
    <name type="scientific">Paenibacillus antri</name>
    <dbReference type="NCBI Taxonomy" id="2582848"/>
    <lineage>
        <taxon>Bacteria</taxon>
        <taxon>Bacillati</taxon>
        <taxon>Bacillota</taxon>
        <taxon>Bacilli</taxon>
        <taxon>Bacillales</taxon>
        <taxon>Paenibacillaceae</taxon>
        <taxon>Paenibacillus</taxon>
    </lineage>
</organism>
<keyword evidence="7" id="KW-1185">Reference proteome</keyword>
<dbReference type="Gene3D" id="3.50.50.60">
    <property type="entry name" value="FAD/NAD(P)-binding domain"/>
    <property type="match status" value="1"/>
</dbReference>
<accession>A0A5R9G1A5</accession>
<feature type="domain" description="Amine oxidase" evidence="5">
    <location>
        <begin position="34"/>
        <end position="461"/>
    </location>
</feature>
<proteinExistence type="inferred from homology"/>
<dbReference type="InterPro" id="IPR036188">
    <property type="entry name" value="FAD/NAD-bd_sf"/>
</dbReference>
<comment type="caution">
    <text evidence="6">The sequence shown here is derived from an EMBL/GenBank/DDBJ whole genome shotgun (WGS) entry which is preliminary data.</text>
</comment>
<dbReference type="InterPro" id="IPR050703">
    <property type="entry name" value="Flavin_MAO"/>
</dbReference>
<comment type="similarity">
    <text evidence="2">Belongs to the flavin monoamine oxidase family.</text>
</comment>
<evidence type="ECO:0000256" key="4">
    <source>
        <dbReference type="PIRSR" id="PIRSR601613-1"/>
    </source>
</evidence>
<dbReference type="InterPro" id="IPR002937">
    <property type="entry name" value="Amino_oxidase"/>
</dbReference>
<dbReference type="AlphaFoldDB" id="A0A5R9G1A5"/>
<dbReference type="PRINTS" id="PR00757">
    <property type="entry name" value="AMINEOXDASEF"/>
</dbReference>
<name>A0A5R9G1A5_9BACL</name>
<dbReference type="EMBL" id="VCIW01000029">
    <property type="protein sequence ID" value="TLS48789.1"/>
    <property type="molecule type" value="Genomic_DNA"/>
</dbReference>
<dbReference type="PANTHER" id="PTHR43563:SF1">
    <property type="entry name" value="AMINE OXIDASE [FLAVIN-CONTAINING] B"/>
    <property type="match status" value="1"/>
</dbReference>
<evidence type="ECO:0000256" key="1">
    <source>
        <dbReference type="ARBA" id="ARBA00001974"/>
    </source>
</evidence>
<protein>
    <submittedName>
        <fullName evidence="6">FAD-binding protein</fullName>
    </submittedName>
</protein>
<gene>
    <name evidence="6" type="ORF">FE782_29020</name>
</gene>
<dbReference type="PANTHER" id="PTHR43563">
    <property type="entry name" value="AMINE OXIDASE"/>
    <property type="match status" value="1"/>
</dbReference>
<dbReference type="GO" id="GO:0016491">
    <property type="term" value="F:oxidoreductase activity"/>
    <property type="evidence" value="ECO:0007669"/>
    <property type="project" value="UniProtKB-KW"/>
</dbReference>
<feature type="binding site" evidence="4">
    <location>
        <begin position="54"/>
        <end position="55"/>
    </location>
    <ligand>
        <name>FAD</name>
        <dbReference type="ChEBI" id="CHEBI:57692"/>
    </ligand>
</feature>
<reference evidence="6 7" key="1">
    <citation type="submission" date="2019-05" db="EMBL/GenBank/DDBJ databases">
        <authorList>
            <person name="Narsing Rao M.P."/>
            <person name="Li W.J."/>
        </authorList>
    </citation>
    <scope>NUCLEOTIDE SEQUENCE [LARGE SCALE GENOMIC DNA]</scope>
    <source>
        <strain evidence="6 7">SYSU_K30003</strain>
    </source>
</reference>
<comment type="cofactor">
    <cofactor evidence="1">
        <name>FAD</name>
        <dbReference type="ChEBI" id="CHEBI:57692"/>
    </cofactor>
</comment>
<dbReference type="SUPFAM" id="SSF51905">
    <property type="entry name" value="FAD/NAD(P)-binding domain"/>
    <property type="match status" value="1"/>
</dbReference>
<keyword evidence="3" id="KW-0560">Oxidoreductase</keyword>
<sequence>MGGRALILKRIPTVEEKSLVPRHQTEVIVVGAGLAGLTAALELMSHQVSFVLLEARDRVGGRVYSRAEDGVVVDYGAQWVSSKQPRMTELLRRFGLTTTPTHTEGRVFYELLGRRRASASGTPPLPAPSLLDVLRLRKRLRDLERRIDLQAPWKSKEAEQWDAVTLRSWLDRTMFSKYGKALYEVIAEEALCGELGEFSLLDAVWSSASCGGHDEILTAEQRWIAEGAQALPERMAAALGDSVRLNAPVRAVEWTEHSVTVRTDREAWEGKRAILAMPPTFAGRILYDPALPYLRDQLTQRAGQGAVMKFIVAFEKAFWRDAGLSGEAYMDQGPIRLTMDSSLPGRGKGVLTALATGKGARTLGLLRREERQAVVLRSLSVPFGAEALRPIAFHEKDWMSDPWSRGGYAAHIPPGVLTQLGPALLQPVGPIHWAGTETATVWRSYMEGAVQSGERAAAEVLRAIRP</sequence>
<evidence type="ECO:0000313" key="6">
    <source>
        <dbReference type="EMBL" id="TLS48789.1"/>
    </source>
</evidence>
<dbReference type="SUPFAM" id="SSF54373">
    <property type="entry name" value="FAD-linked reductases, C-terminal domain"/>
    <property type="match status" value="1"/>
</dbReference>
<dbReference type="InterPro" id="IPR001613">
    <property type="entry name" value="Flavin_amine_oxidase"/>
</dbReference>
<evidence type="ECO:0000256" key="2">
    <source>
        <dbReference type="ARBA" id="ARBA00005995"/>
    </source>
</evidence>